<keyword evidence="8" id="KW-1185">Reference proteome</keyword>
<dbReference type="InterPro" id="IPR051784">
    <property type="entry name" value="Nod_factor_ABC_transporter"/>
</dbReference>
<dbReference type="AlphaFoldDB" id="A0A8J4DN98"/>
<evidence type="ECO:0000256" key="3">
    <source>
        <dbReference type="ARBA" id="ARBA00022989"/>
    </source>
</evidence>
<dbReference type="PANTHER" id="PTHR43229">
    <property type="entry name" value="NODULATION PROTEIN J"/>
    <property type="match status" value="1"/>
</dbReference>
<evidence type="ECO:0000256" key="2">
    <source>
        <dbReference type="ARBA" id="ARBA00022692"/>
    </source>
</evidence>
<feature type="transmembrane region" description="Helical" evidence="5">
    <location>
        <begin position="35"/>
        <end position="54"/>
    </location>
</feature>
<gene>
    <name evidence="7" type="ORF">Val02_04870</name>
</gene>
<evidence type="ECO:0000259" key="6">
    <source>
        <dbReference type="Pfam" id="PF01061"/>
    </source>
</evidence>
<keyword evidence="4 5" id="KW-0472">Membrane</keyword>
<comment type="caution">
    <text evidence="7">The sequence shown here is derived from an EMBL/GenBank/DDBJ whole genome shotgun (WGS) entry which is preliminary data.</text>
</comment>
<reference evidence="7" key="1">
    <citation type="submission" date="2021-01" db="EMBL/GenBank/DDBJ databases">
        <title>Whole genome shotgun sequence of Virgisporangium aliadipatigenens NBRC 105644.</title>
        <authorList>
            <person name="Komaki H."/>
            <person name="Tamura T."/>
        </authorList>
    </citation>
    <scope>NUCLEOTIDE SEQUENCE</scope>
    <source>
        <strain evidence="7">NBRC 105644</strain>
    </source>
</reference>
<keyword evidence="3 5" id="KW-1133">Transmembrane helix</keyword>
<feature type="transmembrane region" description="Helical" evidence="5">
    <location>
        <begin position="113"/>
        <end position="135"/>
    </location>
</feature>
<dbReference type="RefSeq" id="WP_203897159.1">
    <property type="nucleotide sequence ID" value="NZ_BOPF01000002.1"/>
</dbReference>
<dbReference type="GO" id="GO:0140359">
    <property type="term" value="F:ABC-type transporter activity"/>
    <property type="evidence" value="ECO:0007669"/>
    <property type="project" value="InterPro"/>
</dbReference>
<evidence type="ECO:0000256" key="5">
    <source>
        <dbReference type="SAM" id="Phobius"/>
    </source>
</evidence>
<dbReference type="GO" id="GO:0016020">
    <property type="term" value="C:membrane"/>
    <property type="evidence" value="ECO:0007669"/>
    <property type="project" value="UniProtKB-SubCell"/>
</dbReference>
<comment type="subcellular location">
    <subcellularLocation>
        <location evidence="1">Membrane</location>
        <topology evidence="1">Multi-pass membrane protein</topology>
    </subcellularLocation>
</comment>
<sequence>MREAGRALRVVRASAANAMADLRVVYTPVTWTFGWLGRIVMQVVFFALIGVLLDSPERLRFLFVGNAVMVTALEVMMCVASSSWERKAGTLPLLVAAPTRLLPVFVGRSVQWLPSGVATASVALFAVGPAFGVTWTPWRAVAAVGCLVVVAVSTYGFGLAVGAAVLGLPSLRNVSSNVANTVMMLICGVMVPVSFWPGWVGATARALPLTHGVAAVRGLAGDAAPGEVLRDCGLALGVGAAWFLVAGLLFERFAAAGRRTGSIDFAD</sequence>
<evidence type="ECO:0000256" key="4">
    <source>
        <dbReference type="ARBA" id="ARBA00023136"/>
    </source>
</evidence>
<accession>A0A8J4DN98</accession>
<keyword evidence="2 5" id="KW-0812">Transmembrane</keyword>
<dbReference type="EMBL" id="BOPF01000002">
    <property type="protein sequence ID" value="GIJ43601.1"/>
    <property type="molecule type" value="Genomic_DNA"/>
</dbReference>
<dbReference type="InterPro" id="IPR013525">
    <property type="entry name" value="ABC2_TM"/>
</dbReference>
<dbReference type="Proteomes" id="UP000619260">
    <property type="component" value="Unassembled WGS sequence"/>
</dbReference>
<organism evidence="7 8">
    <name type="scientific">Virgisporangium aliadipatigenens</name>
    <dbReference type="NCBI Taxonomy" id="741659"/>
    <lineage>
        <taxon>Bacteria</taxon>
        <taxon>Bacillati</taxon>
        <taxon>Actinomycetota</taxon>
        <taxon>Actinomycetes</taxon>
        <taxon>Micromonosporales</taxon>
        <taxon>Micromonosporaceae</taxon>
        <taxon>Virgisporangium</taxon>
    </lineage>
</organism>
<feature type="transmembrane region" description="Helical" evidence="5">
    <location>
        <begin position="61"/>
        <end position="82"/>
    </location>
</feature>
<evidence type="ECO:0000313" key="7">
    <source>
        <dbReference type="EMBL" id="GIJ43601.1"/>
    </source>
</evidence>
<evidence type="ECO:0000313" key="8">
    <source>
        <dbReference type="Proteomes" id="UP000619260"/>
    </source>
</evidence>
<protein>
    <recommendedName>
        <fullName evidence="6">ABC-2 type transporter transmembrane domain-containing protein</fullName>
    </recommendedName>
</protein>
<feature type="transmembrane region" description="Helical" evidence="5">
    <location>
        <begin position="233"/>
        <end position="250"/>
    </location>
</feature>
<name>A0A8J4DN98_9ACTN</name>
<proteinExistence type="predicted"/>
<dbReference type="PANTHER" id="PTHR43229:SF6">
    <property type="entry name" value="ABC-TYPE MULTIDRUG TRANSPORT SYSTEM, PERMEASE COMPONENT"/>
    <property type="match status" value="1"/>
</dbReference>
<feature type="transmembrane region" description="Helical" evidence="5">
    <location>
        <begin position="141"/>
        <end position="166"/>
    </location>
</feature>
<feature type="transmembrane region" description="Helical" evidence="5">
    <location>
        <begin position="178"/>
        <end position="199"/>
    </location>
</feature>
<evidence type="ECO:0000256" key="1">
    <source>
        <dbReference type="ARBA" id="ARBA00004141"/>
    </source>
</evidence>
<dbReference type="Pfam" id="PF01061">
    <property type="entry name" value="ABC2_membrane"/>
    <property type="match status" value="1"/>
</dbReference>
<feature type="domain" description="ABC-2 type transporter transmembrane" evidence="6">
    <location>
        <begin position="31"/>
        <end position="218"/>
    </location>
</feature>